<gene>
    <name evidence="1" type="ORF">C2S53_009593</name>
</gene>
<dbReference type="AlphaFoldDB" id="A0AAD4JQM0"/>
<evidence type="ECO:0000313" key="2">
    <source>
        <dbReference type="Proteomes" id="UP001190926"/>
    </source>
</evidence>
<dbReference type="Proteomes" id="UP001190926">
    <property type="component" value="Unassembled WGS sequence"/>
</dbReference>
<evidence type="ECO:0000313" key="1">
    <source>
        <dbReference type="EMBL" id="KAH6837333.1"/>
    </source>
</evidence>
<proteinExistence type="predicted"/>
<sequence>MQSVKTFSESSAAITSATTSLVFFNPNRAAVYRSAFVPMNFNVKSLKNMSLKAPPTHCRASLEVQDSTSK</sequence>
<dbReference type="EMBL" id="SDAM02000018">
    <property type="protein sequence ID" value="KAH6837333.1"/>
    <property type="molecule type" value="Genomic_DNA"/>
</dbReference>
<comment type="caution">
    <text evidence="1">The sequence shown here is derived from an EMBL/GenBank/DDBJ whole genome shotgun (WGS) entry which is preliminary data.</text>
</comment>
<protein>
    <submittedName>
        <fullName evidence="1">Uncharacterized protein</fullName>
    </submittedName>
</protein>
<keyword evidence="2" id="KW-1185">Reference proteome</keyword>
<accession>A0AAD4JQM0</accession>
<reference evidence="1 2" key="1">
    <citation type="journal article" date="2021" name="Nat. Commun.">
        <title>Incipient diploidization of the medicinal plant Perilla within 10,000 years.</title>
        <authorList>
            <person name="Zhang Y."/>
            <person name="Shen Q."/>
            <person name="Leng L."/>
            <person name="Zhang D."/>
            <person name="Chen S."/>
            <person name="Shi Y."/>
            <person name="Ning Z."/>
            <person name="Chen S."/>
        </authorList>
    </citation>
    <scope>NUCLEOTIDE SEQUENCE [LARGE SCALE GENOMIC DNA]</scope>
    <source>
        <strain evidence="2">cv. PC099</strain>
    </source>
</reference>
<name>A0AAD4JQM0_PERFH</name>
<organism evidence="1 2">
    <name type="scientific">Perilla frutescens var. hirtella</name>
    <name type="common">Perilla citriodora</name>
    <name type="synonym">Perilla setoyensis</name>
    <dbReference type="NCBI Taxonomy" id="608512"/>
    <lineage>
        <taxon>Eukaryota</taxon>
        <taxon>Viridiplantae</taxon>
        <taxon>Streptophyta</taxon>
        <taxon>Embryophyta</taxon>
        <taxon>Tracheophyta</taxon>
        <taxon>Spermatophyta</taxon>
        <taxon>Magnoliopsida</taxon>
        <taxon>eudicotyledons</taxon>
        <taxon>Gunneridae</taxon>
        <taxon>Pentapetalae</taxon>
        <taxon>asterids</taxon>
        <taxon>lamiids</taxon>
        <taxon>Lamiales</taxon>
        <taxon>Lamiaceae</taxon>
        <taxon>Nepetoideae</taxon>
        <taxon>Elsholtzieae</taxon>
        <taxon>Perilla</taxon>
    </lineage>
</organism>